<accession>A0AAV5C4J1</accession>
<name>A0AAV5C4J1_ELECO</name>
<dbReference type="EMBL" id="BQKI01000004">
    <property type="protein sequence ID" value="GJM92712.1"/>
    <property type="molecule type" value="Genomic_DNA"/>
</dbReference>
<gene>
    <name evidence="2" type="primary">ga09205</name>
    <name evidence="2" type="ORF">PR202_ga09205</name>
</gene>
<feature type="transmembrane region" description="Helical" evidence="1">
    <location>
        <begin position="135"/>
        <end position="155"/>
    </location>
</feature>
<feature type="transmembrane region" description="Helical" evidence="1">
    <location>
        <begin position="261"/>
        <end position="281"/>
    </location>
</feature>
<evidence type="ECO:0000313" key="2">
    <source>
        <dbReference type="EMBL" id="GJM92712.1"/>
    </source>
</evidence>
<feature type="transmembrane region" description="Helical" evidence="1">
    <location>
        <begin position="293"/>
        <end position="318"/>
    </location>
</feature>
<evidence type="ECO:0000313" key="3">
    <source>
        <dbReference type="Proteomes" id="UP001054889"/>
    </source>
</evidence>
<feature type="transmembrane region" description="Helical" evidence="1">
    <location>
        <begin position="176"/>
        <end position="209"/>
    </location>
</feature>
<keyword evidence="1" id="KW-1133">Transmembrane helix</keyword>
<feature type="transmembrane region" description="Helical" evidence="1">
    <location>
        <begin position="20"/>
        <end position="42"/>
    </location>
</feature>
<reference evidence="2" key="2">
    <citation type="submission" date="2021-12" db="EMBL/GenBank/DDBJ databases">
        <title>Resequencing data analysis of finger millet.</title>
        <authorList>
            <person name="Hatakeyama M."/>
            <person name="Aluri S."/>
            <person name="Balachadran M.T."/>
            <person name="Sivarajan S.R."/>
            <person name="Poveda L."/>
            <person name="Shimizu-Inatsugi R."/>
            <person name="Schlapbach R."/>
            <person name="Sreeman S.M."/>
            <person name="Shimizu K.K."/>
        </authorList>
    </citation>
    <scope>NUCLEOTIDE SEQUENCE</scope>
</reference>
<dbReference type="Proteomes" id="UP001054889">
    <property type="component" value="Unassembled WGS sequence"/>
</dbReference>
<sequence>MMFEFFTRHRQRCCRTYRVVIILVGLIGMMLIVANTVLVVVTNRNNTLLSAVLAPVLVLVIVTARAGAWLVEQQPPSSTPGTRYDTAMKDTFDTATTGTMASFALQGAVVFNYLQRAEAKQAGKRDPPLDLAVCYLTSTLCLSVMMICAMPLSLLPGSMLENLASCVERLKHAVLVALAMMTLVVTVEFLDGLAVLSLCPEAIAFVLYGAMEFFPGRGDRGANLPTLDFAFRTVAAVGFTLMTGLYAAFLGTDHYSVYMKAAMFVLLQAVLSSLSRLAIHFQVPEMGGAVDIGIARVVLAFPVAALLAAGLLALKVVFDFYQNRNR</sequence>
<evidence type="ECO:0000256" key="1">
    <source>
        <dbReference type="SAM" id="Phobius"/>
    </source>
</evidence>
<comment type="caution">
    <text evidence="2">The sequence shown here is derived from an EMBL/GenBank/DDBJ whole genome shotgun (WGS) entry which is preliminary data.</text>
</comment>
<keyword evidence="3" id="KW-1185">Reference proteome</keyword>
<dbReference type="AlphaFoldDB" id="A0AAV5C4J1"/>
<keyword evidence="1" id="KW-0812">Transmembrane</keyword>
<feature type="transmembrane region" description="Helical" evidence="1">
    <location>
        <begin position="229"/>
        <end position="249"/>
    </location>
</feature>
<reference evidence="2" key="1">
    <citation type="journal article" date="2018" name="DNA Res.">
        <title>Multiple hybrid de novo genome assembly of finger millet, an orphan allotetraploid crop.</title>
        <authorList>
            <person name="Hatakeyama M."/>
            <person name="Aluri S."/>
            <person name="Balachadran M.T."/>
            <person name="Sivarajan S.R."/>
            <person name="Patrignani A."/>
            <person name="Gruter S."/>
            <person name="Poveda L."/>
            <person name="Shimizu-Inatsugi R."/>
            <person name="Baeten J."/>
            <person name="Francoijs K.J."/>
            <person name="Nataraja K.N."/>
            <person name="Reddy Y.A.N."/>
            <person name="Phadnis S."/>
            <person name="Ravikumar R.L."/>
            <person name="Schlapbach R."/>
            <person name="Sreeman S.M."/>
            <person name="Shimizu K.K."/>
        </authorList>
    </citation>
    <scope>NUCLEOTIDE SEQUENCE</scope>
</reference>
<feature type="transmembrane region" description="Helical" evidence="1">
    <location>
        <begin position="48"/>
        <end position="71"/>
    </location>
</feature>
<organism evidence="2 3">
    <name type="scientific">Eleusine coracana subsp. coracana</name>
    <dbReference type="NCBI Taxonomy" id="191504"/>
    <lineage>
        <taxon>Eukaryota</taxon>
        <taxon>Viridiplantae</taxon>
        <taxon>Streptophyta</taxon>
        <taxon>Embryophyta</taxon>
        <taxon>Tracheophyta</taxon>
        <taxon>Spermatophyta</taxon>
        <taxon>Magnoliopsida</taxon>
        <taxon>Liliopsida</taxon>
        <taxon>Poales</taxon>
        <taxon>Poaceae</taxon>
        <taxon>PACMAD clade</taxon>
        <taxon>Chloridoideae</taxon>
        <taxon>Cynodonteae</taxon>
        <taxon>Eleusininae</taxon>
        <taxon>Eleusine</taxon>
    </lineage>
</organism>
<proteinExistence type="predicted"/>
<keyword evidence="1" id="KW-0472">Membrane</keyword>
<protein>
    <submittedName>
        <fullName evidence="2">Uncharacterized protein</fullName>
    </submittedName>
</protein>